<evidence type="ECO:0000313" key="2">
    <source>
        <dbReference type="Proteomes" id="UP001199795"/>
    </source>
</evidence>
<evidence type="ECO:0000313" key="1">
    <source>
        <dbReference type="EMBL" id="MCF7567277.1"/>
    </source>
</evidence>
<gene>
    <name evidence="1" type="ORF">L3X37_02710</name>
</gene>
<reference evidence="1" key="1">
    <citation type="submission" date="2022-01" db="EMBL/GenBank/DDBJ databases">
        <title>Draft genome sequence of Sabulilitoribacter arenilitoris KCTC 52401.</title>
        <authorList>
            <person name="Oh J.-S."/>
        </authorList>
    </citation>
    <scope>NUCLEOTIDE SEQUENCE</scope>
    <source>
        <strain evidence="1">HMF6543</strain>
    </source>
</reference>
<dbReference type="Proteomes" id="UP001199795">
    <property type="component" value="Unassembled WGS sequence"/>
</dbReference>
<comment type="caution">
    <text evidence="1">The sequence shown here is derived from an EMBL/GenBank/DDBJ whole genome shotgun (WGS) entry which is preliminary data.</text>
</comment>
<organism evidence="1 2">
    <name type="scientific">Wocania arenilitoris</name>
    <dbReference type="NCBI Taxonomy" id="2044858"/>
    <lineage>
        <taxon>Bacteria</taxon>
        <taxon>Pseudomonadati</taxon>
        <taxon>Bacteroidota</taxon>
        <taxon>Flavobacteriia</taxon>
        <taxon>Flavobacteriales</taxon>
        <taxon>Flavobacteriaceae</taxon>
        <taxon>Wocania</taxon>
    </lineage>
</organism>
<sequence length="171" mass="19812">MKNLISLYILIIPILAFGQFNPFEKLDYDKVIAYEYQGEGGLLIENCLNKKKEKIYKKITLTEKQTEKLETILISKKSYGNTTMSCFDPHFGVVYYLKEKIVGTVSICLECNYLISSEKIPATELKMIKISDDYSYPAKGFSKIARKKIYNYCKEIGFIKYLKPLTSYLDE</sequence>
<name>A0AAE3JKN8_9FLAO</name>
<dbReference type="EMBL" id="JAKKDU010000003">
    <property type="protein sequence ID" value="MCF7567277.1"/>
    <property type="molecule type" value="Genomic_DNA"/>
</dbReference>
<protein>
    <submittedName>
        <fullName evidence="1">Uncharacterized protein</fullName>
    </submittedName>
</protein>
<dbReference type="RefSeq" id="WP_237238642.1">
    <property type="nucleotide sequence ID" value="NZ_JAKKDU010000003.1"/>
</dbReference>
<accession>A0AAE3JKN8</accession>
<proteinExistence type="predicted"/>
<dbReference type="AlphaFoldDB" id="A0AAE3JKN8"/>
<keyword evidence="2" id="KW-1185">Reference proteome</keyword>